<dbReference type="InterPro" id="IPR036086">
    <property type="entry name" value="ParB/Sulfiredoxin_sf"/>
</dbReference>
<evidence type="ECO:0000313" key="4">
    <source>
        <dbReference type="EMBL" id="QIN80965.1"/>
    </source>
</evidence>
<dbReference type="GO" id="GO:0005694">
    <property type="term" value="C:chromosome"/>
    <property type="evidence" value="ECO:0007669"/>
    <property type="project" value="TreeGrafter"/>
</dbReference>
<dbReference type="NCBIfam" id="TIGR00180">
    <property type="entry name" value="parB_part"/>
    <property type="match status" value="1"/>
</dbReference>
<organism evidence="4 5">
    <name type="scientific">Rubrobacter marinus</name>
    <dbReference type="NCBI Taxonomy" id="2653852"/>
    <lineage>
        <taxon>Bacteria</taxon>
        <taxon>Bacillati</taxon>
        <taxon>Actinomycetota</taxon>
        <taxon>Rubrobacteria</taxon>
        <taxon>Rubrobacterales</taxon>
        <taxon>Rubrobacteraceae</taxon>
        <taxon>Rubrobacter</taxon>
    </lineage>
</organism>
<dbReference type="CDD" id="cd16393">
    <property type="entry name" value="SPO0J_N"/>
    <property type="match status" value="1"/>
</dbReference>
<dbReference type="SUPFAM" id="SSF110849">
    <property type="entry name" value="ParB/Sulfiredoxin"/>
    <property type="match status" value="1"/>
</dbReference>
<dbReference type="InterPro" id="IPR050336">
    <property type="entry name" value="Chromosome_partition/occlusion"/>
</dbReference>
<dbReference type="FunFam" id="3.90.1530.30:FF:000001">
    <property type="entry name" value="Chromosome partitioning protein ParB"/>
    <property type="match status" value="1"/>
</dbReference>
<gene>
    <name evidence="4" type="ORF">GBA65_21125</name>
</gene>
<keyword evidence="5" id="KW-1185">Reference proteome</keyword>
<dbReference type="InterPro" id="IPR003115">
    <property type="entry name" value="ParB_N"/>
</dbReference>
<dbReference type="PANTHER" id="PTHR33375:SF7">
    <property type="entry name" value="CHROMOSOME 2-PARTITIONING PROTEIN PARB-RELATED"/>
    <property type="match status" value="1"/>
</dbReference>
<dbReference type="EMBL" id="CP045122">
    <property type="protein sequence ID" value="QIN80965.1"/>
    <property type="molecule type" value="Genomic_DNA"/>
</dbReference>
<dbReference type="Gene3D" id="3.90.1530.30">
    <property type="match status" value="1"/>
</dbReference>
<name>A0A6G8Q3E1_9ACTN</name>
<dbReference type="Pfam" id="PF17762">
    <property type="entry name" value="HTH_ParB"/>
    <property type="match status" value="1"/>
</dbReference>
<proteinExistence type="inferred from homology"/>
<accession>A0A6G8Q3E1</accession>
<dbReference type="InterPro" id="IPR041468">
    <property type="entry name" value="HTH_ParB/Spo0J"/>
</dbReference>
<dbReference type="Pfam" id="PF02195">
    <property type="entry name" value="ParB_N"/>
    <property type="match status" value="1"/>
</dbReference>
<dbReference type="GO" id="GO:0003677">
    <property type="term" value="F:DNA binding"/>
    <property type="evidence" value="ECO:0007669"/>
    <property type="project" value="UniProtKB-KW"/>
</dbReference>
<dbReference type="AlphaFoldDB" id="A0A6G8Q3E1"/>
<sequence>MSRGSIDRKGLFRSILGEVPREKGPSGDVRAVPLGALSLPDRGQPRRYFDEAAMDELVASVRANGILQPLLVRPLAGDREGYEIVAGERRYRAATRAGLSEVPAMVRAMTNGEAARYALLENLQREDLNPVEETEGVLALLSEGLGKGSEEVVSLLYAMGNRKKSLSASRGPTHNDMGIPEEEAVVAVFEALGTMTWESFVKNRLPLLNLPDEVLEALRAGRIAYTKALVVARIRDEGKRRALLREVMEEDLPLASVRERARALTVTTVPPSPADLPSRASALAKNLRRRGALKDRDKRERLASLLAQMEELLRS</sequence>
<dbReference type="PANTHER" id="PTHR33375">
    <property type="entry name" value="CHROMOSOME-PARTITIONING PROTEIN PARB-RELATED"/>
    <property type="match status" value="1"/>
</dbReference>
<dbReference type="SUPFAM" id="SSF109709">
    <property type="entry name" value="KorB DNA-binding domain-like"/>
    <property type="match status" value="1"/>
</dbReference>
<evidence type="ECO:0000313" key="5">
    <source>
        <dbReference type="Proteomes" id="UP000502706"/>
    </source>
</evidence>
<dbReference type="RefSeq" id="WP_166398680.1">
    <property type="nucleotide sequence ID" value="NZ_CP045122.1"/>
</dbReference>
<protein>
    <submittedName>
        <fullName evidence="4">ParB/RepB/Spo0J family partition protein</fullName>
    </submittedName>
</protein>
<geneLocation type="plasmid" evidence="4 5">
    <name>unnamed1</name>
</geneLocation>
<dbReference type="Proteomes" id="UP000502706">
    <property type="component" value="Plasmid unnamed1"/>
</dbReference>
<comment type="similarity">
    <text evidence="1">Belongs to the ParB family.</text>
</comment>
<dbReference type="GO" id="GO:0007059">
    <property type="term" value="P:chromosome segregation"/>
    <property type="evidence" value="ECO:0007669"/>
    <property type="project" value="TreeGrafter"/>
</dbReference>
<dbReference type="KEGG" id="rmar:GBA65_21125"/>
<keyword evidence="4" id="KW-0614">Plasmid</keyword>
<dbReference type="InterPro" id="IPR004437">
    <property type="entry name" value="ParB/RepB/Spo0J"/>
</dbReference>
<reference evidence="4 5" key="1">
    <citation type="submission" date="2019-10" db="EMBL/GenBank/DDBJ databases">
        <title>Rubrobacter sp nov SCSIO 52915 isolated from a deep-sea sediment in the South China Sea.</title>
        <authorList>
            <person name="Chen R.W."/>
        </authorList>
    </citation>
    <scope>NUCLEOTIDE SEQUENCE [LARGE SCALE GENOMIC DNA]</scope>
    <source>
        <strain evidence="4 5">SCSIO 52915</strain>
        <plasmid evidence="4 5">unnamed1</plasmid>
    </source>
</reference>
<keyword evidence="2" id="KW-0238">DNA-binding</keyword>
<evidence type="ECO:0000259" key="3">
    <source>
        <dbReference type="SMART" id="SM00470"/>
    </source>
</evidence>
<dbReference type="SMART" id="SM00470">
    <property type="entry name" value="ParB"/>
    <property type="match status" value="1"/>
</dbReference>
<feature type="domain" description="ParB-like N-terminal" evidence="3">
    <location>
        <begin position="30"/>
        <end position="123"/>
    </location>
</feature>
<evidence type="ECO:0000256" key="2">
    <source>
        <dbReference type="ARBA" id="ARBA00023125"/>
    </source>
</evidence>
<evidence type="ECO:0000256" key="1">
    <source>
        <dbReference type="ARBA" id="ARBA00006295"/>
    </source>
</evidence>
<dbReference type="Gene3D" id="1.10.10.2830">
    <property type="match status" value="1"/>
</dbReference>